<reference evidence="4 6" key="2">
    <citation type="journal article" date="2013" name="Nature">
        <title>Insights into bilaterian evolution from three spiralian genomes.</title>
        <authorList>
            <person name="Simakov O."/>
            <person name="Marletaz F."/>
            <person name="Cho S.J."/>
            <person name="Edsinger-Gonzales E."/>
            <person name="Havlak P."/>
            <person name="Hellsten U."/>
            <person name="Kuo D.H."/>
            <person name="Larsson T."/>
            <person name="Lv J."/>
            <person name="Arendt D."/>
            <person name="Savage R."/>
            <person name="Osoegawa K."/>
            <person name="de Jong P."/>
            <person name="Grimwood J."/>
            <person name="Chapman J.A."/>
            <person name="Shapiro H."/>
            <person name="Aerts A."/>
            <person name="Otillar R.P."/>
            <person name="Terry A.Y."/>
            <person name="Boore J.L."/>
            <person name="Grigoriev I.V."/>
            <person name="Lindberg D.R."/>
            <person name="Seaver E.C."/>
            <person name="Weisblat D.A."/>
            <person name="Putnam N.H."/>
            <person name="Rokhsar D.S."/>
        </authorList>
    </citation>
    <scope>NUCLEOTIDE SEQUENCE</scope>
</reference>
<dbReference type="OrthoDB" id="6084240at2759"/>
<name>T1F7R9_HELRO</name>
<proteinExistence type="predicted"/>
<reference evidence="5" key="3">
    <citation type="submission" date="2015-06" db="UniProtKB">
        <authorList>
            <consortium name="EnsemblMetazoa"/>
        </authorList>
    </citation>
    <scope>IDENTIFICATION</scope>
</reference>
<dbReference type="PANTHER" id="PTHR10075:SF100">
    <property type="entry name" value="FASCICLIN-2"/>
    <property type="match status" value="1"/>
</dbReference>
<dbReference type="PANTHER" id="PTHR10075">
    <property type="entry name" value="BASIGIN RELATED"/>
    <property type="match status" value="1"/>
</dbReference>
<evidence type="ECO:0000313" key="4">
    <source>
        <dbReference type="EMBL" id="ESO02782.1"/>
    </source>
</evidence>
<dbReference type="AlphaFoldDB" id="T1F7R9"/>
<dbReference type="InterPro" id="IPR013098">
    <property type="entry name" value="Ig_I-set"/>
</dbReference>
<keyword evidence="1" id="KW-0393">Immunoglobulin domain</keyword>
<dbReference type="KEGG" id="hro:HELRODRAFT_174200"/>
<dbReference type="EnsemblMetazoa" id="HelroT174200">
    <property type="protein sequence ID" value="HelroP174200"/>
    <property type="gene ID" value="HelroG174200"/>
</dbReference>
<accession>T1F7R9</accession>
<evidence type="ECO:0000259" key="3">
    <source>
        <dbReference type="PROSITE" id="PS50835"/>
    </source>
</evidence>
<evidence type="ECO:0000313" key="5">
    <source>
        <dbReference type="EnsemblMetazoa" id="HelroP174200"/>
    </source>
</evidence>
<dbReference type="SUPFAM" id="SSF48726">
    <property type="entry name" value="Immunoglobulin"/>
    <property type="match status" value="1"/>
</dbReference>
<protein>
    <recommendedName>
        <fullName evidence="3">Ig-like domain-containing protein</fullName>
    </recommendedName>
</protein>
<dbReference type="EMBL" id="AMQM01004847">
    <property type="status" value="NOT_ANNOTATED_CDS"/>
    <property type="molecule type" value="Genomic_DNA"/>
</dbReference>
<feature type="domain" description="Ig-like" evidence="3">
    <location>
        <begin position="54"/>
        <end position="166"/>
    </location>
</feature>
<dbReference type="InterPro" id="IPR013783">
    <property type="entry name" value="Ig-like_fold"/>
</dbReference>
<dbReference type="EMBL" id="KB096716">
    <property type="protein sequence ID" value="ESO02782.1"/>
    <property type="molecule type" value="Genomic_DNA"/>
</dbReference>
<dbReference type="Pfam" id="PF07679">
    <property type="entry name" value="I-set"/>
    <property type="match status" value="1"/>
</dbReference>
<feature type="region of interest" description="Disordered" evidence="2">
    <location>
        <begin position="80"/>
        <end position="108"/>
    </location>
</feature>
<keyword evidence="6" id="KW-1185">Reference proteome</keyword>
<dbReference type="CTD" id="20204868"/>
<dbReference type="InterPro" id="IPR007110">
    <property type="entry name" value="Ig-like_dom"/>
</dbReference>
<dbReference type="Proteomes" id="UP000015101">
    <property type="component" value="Unassembled WGS sequence"/>
</dbReference>
<evidence type="ECO:0000313" key="6">
    <source>
        <dbReference type="Proteomes" id="UP000015101"/>
    </source>
</evidence>
<organism evidence="5 6">
    <name type="scientific">Helobdella robusta</name>
    <name type="common">Californian leech</name>
    <dbReference type="NCBI Taxonomy" id="6412"/>
    <lineage>
        <taxon>Eukaryota</taxon>
        <taxon>Metazoa</taxon>
        <taxon>Spiralia</taxon>
        <taxon>Lophotrochozoa</taxon>
        <taxon>Annelida</taxon>
        <taxon>Clitellata</taxon>
        <taxon>Hirudinea</taxon>
        <taxon>Rhynchobdellida</taxon>
        <taxon>Glossiphoniidae</taxon>
        <taxon>Helobdella</taxon>
    </lineage>
</organism>
<dbReference type="GeneID" id="20204868"/>
<feature type="compositionally biased region" description="Low complexity" evidence="2">
    <location>
        <begin position="95"/>
        <end position="108"/>
    </location>
</feature>
<dbReference type="STRING" id="6412.T1F7R9"/>
<gene>
    <name evidence="5" type="primary">20204868</name>
    <name evidence="4" type="ORF">HELRODRAFT_174200</name>
</gene>
<dbReference type="InParanoid" id="T1F7R9"/>
<evidence type="ECO:0000256" key="2">
    <source>
        <dbReference type="SAM" id="MobiDB-lite"/>
    </source>
</evidence>
<dbReference type="Gene3D" id="2.60.40.10">
    <property type="entry name" value="Immunoglobulins"/>
    <property type="match status" value="1"/>
</dbReference>
<dbReference type="PROSITE" id="PS50835">
    <property type="entry name" value="IG_LIKE"/>
    <property type="match status" value="1"/>
</dbReference>
<evidence type="ECO:0000256" key="1">
    <source>
        <dbReference type="ARBA" id="ARBA00023319"/>
    </source>
</evidence>
<dbReference type="RefSeq" id="XP_009018996.1">
    <property type="nucleotide sequence ID" value="XM_009020748.1"/>
</dbReference>
<sequence>MTKRLEYFQCLKRLLVFVVSVLTASYVAADKNMLNMAHNTDNYDTNVVSIDGPPRLLEKFPRTIKNVAGGSVTMVCPLQQPHQRQKKQQQKRPTDSTYSNSSTSSWSFSPSANDLMIEWRKNDRLIGIGWSRFQVKHDTLVISKVDMSDMGNYTCVATNGFGSVVSYYLLCIAESSADFDDVVDNPKYNKYCVEDDLNTNNYNDKHSVKKNKGWLTLDGTLI</sequence>
<dbReference type="InterPro" id="IPR036179">
    <property type="entry name" value="Ig-like_dom_sf"/>
</dbReference>
<dbReference type="InterPro" id="IPR003599">
    <property type="entry name" value="Ig_sub"/>
</dbReference>
<reference evidence="6" key="1">
    <citation type="submission" date="2012-12" db="EMBL/GenBank/DDBJ databases">
        <authorList>
            <person name="Hellsten U."/>
            <person name="Grimwood J."/>
            <person name="Chapman J.A."/>
            <person name="Shapiro H."/>
            <person name="Aerts A."/>
            <person name="Otillar R.P."/>
            <person name="Terry A.Y."/>
            <person name="Boore J.L."/>
            <person name="Simakov O."/>
            <person name="Marletaz F."/>
            <person name="Cho S.-J."/>
            <person name="Edsinger-Gonzales E."/>
            <person name="Havlak P."/>
            <person name="Kuo D.-H."/>
            <person name="Larsson T."/>
            <person name="Lv J."/>
            <person name="Arendt D."/>
            <person name="Savage R."/>
            <person name="Osoegawa K."/>
            <person name="de Jong P."/>
            <person name="Lindberg D.R."/>
            <person name="Seaver E.C."/>
            <person name="Weisblat D.A."/>
            <person name="Putnam N.H."/>
            <person name="Grigoriev I.V."/>
            <person name="Rokhsar D.S."/>
        </authorList>
    </citation>
    <scope>NUCLEOTIDE SEQUENCE</scope>
</reference>
<dbReference type="HOGENOM" id="CLU_1246563_0_0_1"/>
<dbReference type="SMART" id="SM00409">
    <property type="entry name" value="IG"/>
    <property type="match status" value="1"/>
</dbReference>